<evidence type="ECO:0000313" key="4">
    <source>
        <dbReference type="Proteomes" id="UP001595997"/>
    </source>
</evidence>
<feature type="transmembrane region" description="Helical" evidence="2">
    <location>
        <begin position="56"/>
        <end position="74"/>
    </location>
</feature>
<keyword evidence="2" id="KW-1133">Transmembrane helix</keyword>
<evidence type="ECO:0000256" key="1">
    <source>
        <dbReference type="SAM" id="MobiDB-lite"/>
    </source>
</evidence>
<name>A0ABV9ACK8_9ACTN</name>
<dbReference type="EMBL" id="JBHSFH010000011">
    <property type="protein sequence ID" value="MFC4496445.1"/>
    <property type="molecule type" value="Genomic_DNA"/>
</dbReference>
<sequence length="80" mass="8159">MTNTGPRPLTEPADPRGTAAPGVSRGQVLRTLLWTVLVAGAVANTVASFVGADAKVHLVCGAVTAVCGGILIVGRLRRPR</sequence>
<dbReference type="RefSeq" id="WP_386450506.1">
    <property type="nucleotide sequence ID" value="NZ_JBHSFH010000011.1"/>
</dbReference>
<reference evidence="4" key="1">
    <citation type="journal article" date="2019" name="Int. J. Syst. Evol. Microbiol.">
        <title>The Global Catalogue of Microorganisms (GCM) 10K type strain sequencing project: providing services to taxonomists for standard genome sequencing and annotation.</title>
        <authorList>
            <consortium name="The Broad Institute Genomics Platform"/>
            <consortium name="The Broad Institute Genome Sequencing Center for Infectious Disease"/>
            <person name="Wu L."/>
            <person name="Ma J."/>
        </authorList>
    </citation>
    <scope>NUCLEOTIDE SEQUENCE [LARGE SCALE GENOMIC DNA]</scope>
    <source>
        <strain evidence="4">CGMCC 4.7357</strain>
    </source>
</reference>
<keyword evidence="2" id="KW-0812">Transmembrane</keyword>
<keyword evidence="2" id="KW-0472">Membrane</keyword>
<gene>
    <name evidence="3" type="ORF">ACFPA8_20160</name>
</gene>
<organism evidence="3 4">
    <name type="scientific">Streptomyces ovatisporus</name>
    <dbReference type="NCBI Taxonomy" id="1128682"/>
    <lineage>
        <taxon>Bacteria</taxon>
        <taxon>Bacillati</taxon>
        <taxon>Actinomycetota</taxon>
        <taxon>Actinomycetes</taxon>
        <taxon>Kitasatosporales</taxon>
        <taxon>Streptomycetaceae</taxon>
        <taxon>Streptomyces</taxon>
    </lineage>
</organism>
<accession>A0ABV9ACK8</accession>
<feature type="region of interest" description="Disordered" evidence="1">
    <location>
        <begin position="1"/>
        <end position="22"/>
    </location>
</feature>
<keyword evidence="4" id="KW-1185">Reference proteome</keyword>
<protein>
    <recommendedName>
        <fullName evidence="5">Integral membrane protein</fullName>
    </recommendedName>
</protein>
<dbReference type="Proteomes" id="UP001595997">
    <property type="component" value="Unassembled WGS sequence"/>
</dbReference>
<evidence type="ECO:0000256" key="2">
    <source>
        <dbReference type="SAM" id="Phobius"/>
    </source>
</evidence>
<feature type="transmembrane region" description="Helical" evidence="2">
    <location>
        <begin position="32"/>
        <end position="50"/>
    </location>
</feature>
<evidence type="ECO:0000313" key="3">
    <source>
        <dbReference type="EMBL" id="MFC4496445.1"/>
    </source>
</evidence>
<comment type="caution">
    <text evidence="3">The sequence shown here is derived from an EMBL/GenBank/DDBJ whole genome shotgun (WGS) entry which is preliminary data.</text>
</comment>
<evidence type="ECO:0008006" key="5">
    <source>
        <dbReference type="Google" id="ProtNLM"/>
    </source>
</evidence>
<proteinExistence type="predicted"/>